<name>W4Q0L9_9BACI</name>
<evidence type="ECO:0000313" key="3">
    <source>
        <dbReference type="Proteomes" id="UP000018890"/>
    </source>
</evidence>
<evidence type="ECO:0000256" key="1">
    <source>
        <dbReference type="SAM" id="MobiDB-lite"/>
    </source>
</evidence>
<keyword evidence="3" id="KW-1185">Reference proteome</keyword>
<reference evidence="2" key="1">
    <citation type="journal article" date="2014" name="Genome Announc.">
        <title>Draft Genome Sequences of Three Alkaliphilic Bacillus Strains, Bacillus wakoensis JCM 9140T, Bacillus akibai JCM 9157T, and Bacillus hemicellulosilyticus JCM 9152T.</title>
        <authorList>
            <person name="Yuki M."/>
            <person name="Oshima K."/>
            <person name="Suda W."/>
            <person name="Oshida Y."/>
            <person name="Kitamura K."/>
            <person name="Iida T."/>
            <person name="Hattori M."/>
            <person name="Ohkuma M."/>
        </authorList>
    </citation>
    <scope>NUCLEOTIDE SEQUENCE [LARGE SCALE GENOMIC DNA]</scope>
    <source>
        <strain evidence="2">JCM 9140</strain>
    </source>
</reference>
<protein>
    <submittedName>
        <fullName evidence="2">Uncharacterized protein</fullName>
    </submittedName>
</protein>
<dbReference type="AlphaFoldDB" id="W4Q0L9"/>
<dbReference type="EMBL" id="BAUT01000008">
    <property type="protein sequence ID" value="GAE25273.1"/>
    <property type="molecule type" value="Genomic_DNA"/>
</dbReference>
<organism evidence="2 3">
    <name type="scientific">Halalkalibacter wakoensis JCM 9140</name>
    <dbReference type="NCBI Taxonomy" id="1236970"/>
    <lineage>
        <taxon>Bacteria</taxon>
        <taxon>Bacillati</taxon>
        <taxon>Bacillota</taxon>
        <taxon>Bacilli</taxon>
        <taxon>Bacillales</taxon>
        <taxon>Bacillaceae</taxon>
        <taxon>Halalkalibacter</taxon>
    </lineage>
</organism>
<proteinExistence type="predicted"/>
<feature type="region of interest" description="Disordered" evidence="1">
    <location>
        <begin position="19"/>
        <end position="49"/>
    </location>
</feature>
<accession>W4Q0L9</accession>
<dbReference type="OrthoDB" id="2943775at2"/>
<sequence>MSRLSRTSRTRSERIQASYVNRHTDVGSVEPIEPVKQTDRTNNQTSHPTENQLLSYERYYQLNKQIRKTFKEFYKQEKMLYHAATELDEHEYDTLTHIQHLVQQYNKTITKVKKFDELAGTTYALSVYETFQAQIPPFNDIGLTMSEDHSLLFEKESYLIQLEEDSNIAFKRVQDFKNFVLEYRTFARGKKENYLQSKYDQTPFEITGLIIEEEG</sequence>
<gene>
    <name evidence="2" type="ORF">JCM9140_1255</name>
</gene>
<dbReference type="STRING" id="1236970.JCM9140_1255"/>
<dbReference type="Proteomes" id="UP000018890">
    <property type="component" value="Unassembled WGS sequence"/>
</dbReference>
<evidence type="ECO:0000313" key="2">
    <source>
        <dbReference type="EMBL" id="GAE25273.1"/>
    </source>
</evidence>
<feature type="compositionally biased region" description="Polar residues" evidence="1">
    <location>
        <begin position="40"/>
        <end position="49"/>
    </location>
</feature>
<dbReference type="RefSeq" id="WP_034743438.1">
    <property type="nucleotide sequence ID" value="NZ_BAUT01000008.1"/>
</dbReference>
<comment type="caution">
    <text evidence="2">The sequence shown here is derived from an EMBL/GenBank/DDBJ whole genome shotgun (WGS) entry which is preliminary data.</text>
</comment>